<dbReference type="AlphaFoldDB" id="A0A382SRM4"/>
<dbReference type="GO" id="GO:0006508">
    <property type="term" value="P:proteolysis"/>
    <property type="evidence" value="ECO:0007669"/>
    <property type="project" value="UniProtKB-KW"/>
</dbReference>
<keyword evidence="3" id="KW-0378">Hydrolase</keyword>
<dbReference type="Gene3D" id="3.10.450.490">
    <property type="match status" value="1"/>
</dbReference>
<protein>
    <recommendedName>
        <fullName evidence="6">FTP domain-containing protein</fullName>
    </recommendedName>
</protein>
<evidence type="ECO:0000256" key="1">
    <source>
        <dbReference type="ARBA" id="ARBA00022670"/>
    </source>
</evidence>
<gene>
    <name evidence="7" type="ORF">METZ01_LOCUS365307</name>
</gene>
<feature type="domain" description="FTP" evidence="6">
    <location>
        <begin position="71"/>
        <end position="110"/>
    </location>
</feature>
<reference evidence="7" key="1">
    <citation type="submission" date="2018-05" db="EMBL/GenBank/DDBJ databases">
        <authorList>
            <person name="Lanie J.A."/>
            <person name="Ng W.-L."/>
            <person name="Kazmierczak K.M."/>
            <person name="Andrzejewski T.M."/>
            <person name="Davidsen T.M."/>
            <person name="Wayne K.J."/>
            <person name="Tettelin H."/>
            <person name="Glass J.I."/>
            <person name="Rusch D."/>
            <person name="Podicherti R."/>
            <person name="Tsui H.-C.T."/>
            <person name="Winkler M.E."/>
        </authorList>
    </citation>
    <scope>NUCLEOTIDE SEQUENCE</scope>
</reference>
<dbReference type="EMBL" id="UINC01131009">
    <property type="protein sequence ID" value="SVD12453.1"/>
    <property type="molecule type" value="Genomic_DNA"/>
</dbReference>
<feature type="non-terminal residue" evidence="7">
    <location>
        <position position="143"/>
    </location>
</feature>
<keyword evidence="2" id="KW-0479">Metal-binding</keyword>
<sequence>MYIIILMVTLSFSFSAIRIEKSDHMGRLRFSTGALQHVEEDSEFSVRSYLYIIRDKLGHEDAHAFPLDFFKDGKNGTRHFSFQQTYKDVPVFGRYVRVHISGDMITSLSSNIENVDLSIIPIITEFGAIDIIQFDYISNSTYL</sequence>
<evidence type="ECO:0000313" key="7">
    <source>
        <dbReference type="EMBL" id="SVD12453.1"/>
    </source>
</evidence>
<proteinExistence type="predicted"/>
<evidence type="ECO:0000256" key="3">
    <source>
        <dbReference type="ARBA" id="ARBA00022801"/>
    </source>
</evidence>
<keyword evidence="5" id="KW-0482">Metalloprotease</keyword>
<keyword evidence="1" id="KW-0645">Protease</keyword>
<organism evidence="7">
    <name type="scientific">marine metagenome</name>
    <dbReference type="NCBI Taxonomy" id="408172"/>
    <lineage>
        <taxon>unclassified sequences</taxon>
        <taxon>metagenomes</taxon>
        <taxon>ecological metagenomes</taxon>
    </lineage>
</organism>
<evidence type="ECO:0000256" key="4">
    <source>
        <dbReference type="ARBA" id="ARBA00022833"/>
    </source>
</evidence>
<dbReference type="Pfam" id="PF07504">
    <property type="entry name" value="FTP"/>
    <property type="match status" value="1"/>
</dbReference>
<keyword evidence="4" id="KW-0862">Zinc</keyword>
<dbReference type="InterPro" id="IPR011096">
    <property type="entry name" value="FTP_domain"/>
</dbReference>
<evidence type="ECO:0000256" key="2">
    <source>
        <dbReference type="ARBA" id="ARBA00022723"/>
    </source>
</evidence>
<dbReference type="GO" id="GO:0046872">
    <property type="term" value="F:metal ion binding"/>
    <property type="evidence" value="ECO:0007669"/>
    <property type="project" value="UniProtKB-KW"/>
</dbReference>
<accession>A0A382SRM4</accession>
<evidence type="ECO:0000259" key="6">
    <source>
        <dbReference type="Pfam" id="PF07504"/>
    </source>
</evidence>
<dbReference type="GO" id="GO:0008237">
    <property type="term" value="F:metallopeptidase activity"/>
    <property type="evidence" value="ECO:0007669"/>
    <property type="project" value="UniProtKB-KW"/>
</dbReference>
<evidence type="ECO:0000256" key="5">
    <source>
        <dbReference type="ARBA" id="ARBA00023049"/>
    </source>
</evidence>
<name>A0A382SRM4_9ZZZZ</name>